<protein>
    <submittedName>
        <fullName evidence="1">Uncharacterized protein</fullName>
    </submittedName>
</protein>
<sequence>MITAPRDPTGRDMADDVTVDDDNGMDACFQLAEEALAAGEVPVGCVMFYAGHVIARGRNRVNKTKNACRHAEMDCVDQVLDWCAERGLDTGDVFRGVSVFVTVEPCIMCAAALDSLRVSRVVFGCPNERFGGVGSVLDVLRGTGGRTVVVAGVRAEKAVNLLKEFYMGENPNAPVPKSKANRVLQTQR</sequence>
<evidence type="ECO:0000313" key="1">
    <source>
        <dbReference type="EMBL" id="KAG0419980.1"/>
    </source>
</evidence>
<organism evidence="1 2">
    <name type="scientific">Ixodes persulcatus</name>
    <name type="common">Taiga tick</name>
    <dbReference type="NCBI Taxonomy" id="34615"/>
    <lineage>
        <taxon>Eukaryota</taxon>
        <taxon>Metazoa</taxon>
        <taxon>Ecdysozoa</taxon>
        <taxon>Arthropoda</taxon>
        <taxon>Chelicerata</taxon>
        <taxon>Arachnida</taxon>
        <taxon>Acari</taxon>
        <taxon>Parasitiformes</taxon>
        <taxon>Ixodida</taxon>
        <taxon>Ixodoidea</taxon>
        <taxon>Ixodidae</taxon>
        <taxon>Ixodinae</taxon>
        <taxon>Ixodes</taxon>
    </lineage>
</organism>
<reference evidence="1 2" key="1">
    <citation type="journal article" date="2020" name="Cell">
        <title>Large-Scale Comparative Analyses of Tick Genomes Elucidate Their Genetic Diversity and Vector Capacities.</title>
        <authorList>
            <consortium name="Tick Genome and Microbiome Consortium (TIGMIC)"/>
            <person name="Jia N."/>
            <person name="Wang J."/>
            <person name="Shi W."/>
            <person name="Du L."/>
            <person name="Sun Y."/>
            <person name="Zhan W."/>
            <person name="Jiang J.F."/>
            <person name="Wang Q."/>
            <person name="Zhang B."/>
            <person name="Ji P."/>
            <person name="Bell-Sakyi L."/>
            <person name="Cui X.M."/>
            <person name="Yuan T.T."/>
            <person name="Jiang B.G."/>
            <person name="Yang W.F."/>
            <person name="Lam T.T."/>
            <person name="Chang Q.C."/>
            <person name="Ding S.J."/>
            <person name="Wang X.J."/>
            <person name="Zhu J.G."/>
            <person name="Ruan X.D."/>
            <person name="Zhao L."/>
            <person name="Wei J.T."/>
            <person name="Ye R.Z."/>
            <person name="Que T.C."/>
            <person name="Du C.H."/>
            <person name="Zhou Y.H."/>
            <person name="Cheng J.X."/>
            <person name="Dai P.F."/>
            <person name="Guo W.B."/>
            <person name="Han X.H."/>
            <person name="Huang E.J."/>
            <person name="Li L.F."/>
            <person name="Wei W."/>
            <person name="Gao Y.C."/>
            <person name="Liu J.Z."/>
            <person name="Shao H.Z."/>
            <person name="Wang X."/>
            <person name="Wang C.C."/>
            <person name="Yang T.C."/>
            <person name="Huo Q.B."/>
            <person name="Li W."/>
            <person name="Chen H.Y."/>
            <person name="Chen S.E."/>
            <person name="Zhou L.G."/>
            <person name="Ni X.B."/>
            <person name="Tian J.H."/>
            <person name="Sheng Y."/>
            <person name="Liu T."/>
            <person name="Pan Y.S."/>
            <person name="Xia L.Y."/>
            <person name="Li J."/>
            <person name="Zhao F."/>
            <person name="Cao W.C."/>
        </authorList>
    </citation>
    <scope>NUCLEOTIDE SEQUENCE [LARGE SCALE GENOMIC DNA]</scope>
    <source>
        <strain evidence="1">Iper-2018</strain>
    </source>
</reference>
<keyword evidence="2" id="KW-1185">Reference proteome</keyword>
<gene>
    <name evidence="1" type="ORF">HPB47_003765</name>
</gene>
<name>A0AC60PHQ1_IXOPE</name>
<dbReference type="Proteomes" id="UP000805193">
    <property type="component" value="Unassembled WGS sequence"/>
</dbReference>
<proteinExistence type="predicted"/>
<comment type="caution">
    <text evidence="1">The sequence shown here is derived from an EMBL/GenBank/DDBJ whole genome shotgun (WGS) entry which is preliminary data.</text>
</comment>
<dbReference type="EMBL" id="JABSTQ010010556">
    <property type="protein sequence ID" value="KAG0419980.1"/>
    <property type="molecule type" value="Genomic_DNA"/>
</dbReference>
<accession>A0AC60PHQ1</accession>
<evidence type="ECO:0000313" key="2">
    <source>
        <dbReference type="Proteomes" id="UP000805193"/>
    </source>
</evidence>